<dbReference type="Proteomes" id="UP000324832">
    <property type="component" value="Unassembled WGS sequence"/>
</dbReference>
<keyword evidence="3" id="KW-1185">Reference proteome</keyword>
<accession>A0A5E4QUC8</accession>
<feature type="compositionally biased region" description="Basic residues" evidence="1">
    <location>
        <begin position="351"/>
        <end position="369"/>
    </location>
</feature>
<feature type="compositionally biased region" description="Polar residues" evidence="1">
    <location>
        <begin position="1139"/>
        <end position="1152"/>
    </location>
</feature>
<sequence>MDADKNSKSVESFSCENITAVNGLILEYYKKFGRKRDLEQYFSLSTAQCEIQDPTSSFWRKMKESTDSDSGEKKSESSTELCRISIKCSIPEPASSKYQNTNEQETPTISPPIINENEMGHSDNESDEIHSQISLDGTLDRSTNKAHSPTSSVTSQRKLEWDSLGDVGYANQSDKKTSASSLSTLERLALQQQHNCISDSQKNDLGLPTAHSTPLEPNESKTSGKKKIFKKTTKITQKEVDCVQLSIPQVSDIPINLNLTKHISFNMDKSGDVNVEKSGDINVENIRKNESEAPKKLSVETGMTQEIKVDKEIQTSLINQEESIDNNGPPHNIQKNDQKFPVLISLNTLRRRNMRNVRRIKRKPKNKKPSKAEKENIPHDHKGEQISEAESFEYMPGHVYHLNQINNRAPQIRKDNKSSLESSTGNTTESSKEKNSFTKDLEKSINLLKVALRKRHADDDLKKRLIKEIVQRLISSKYNDDDDSTDFLSGLSFDSKKLGLGENHTTTSTSDPNETTDKRLPKKSILRQDKFDSNIIPSTSQSVPNLASVKAETHMNTHLFKPSGSHTDSDISIKERTHSYPKTSSEELYQKYTDALKRELAYKKHLREKELFLKQKLVGSDTKINVINQYDIQSQNRIKNLMKDLIRNNYDDGSGDASRLEGGPQTNLNVYVPIRNQRSHSVFTLSSGSSDNRSKNVKLKSKSHNDSKEKPSCSKTERHCLCPYYSSHGKIGVTDSSVQVNMQCCDKRLICNKNEIIDQYEKPKPSPRCISDIKDKNTAGHCKCMHKILEINNEGSKLLITNCNTSNSCAVKSSCDKEFSLIKIQPSCGLKQRSSAKVLHGENIEFKESCSSKSSQTNINLEIPSSKKCWEQDKPPINKQKVDIELPNSNKAPKCVHEGIRWTQTEISIDPKISDPALSDITAVSDSCCAKLVGEQYKEISNKSLPCGSNTCTTGSSTCHSKNSTETNIKEMSNMKETSNMKKSCNVKMTHNIKETCCIDQTSQYNINLVTQRSDKEVQSTENNCHTVGSQVDIPSSNNFTIPIQGTNMTLKVSLGSKEFQDDIEKKSLMNNCLDVKEPTYETRETSTCKPNTADNGTSITEECSKATQCTDTNIFDQYYNQTSNTTLTNSNNRISQKNNKAASVLPHNQRSGQRHPDENYCDISPPELKSPPVSFSNQLSSQELNFIKRSCYDKNMPQNAQNVPIDLPNNQFCNQNEKNIGGSCSTHIASSAKINGDCCKFNTYPKLESRKPLLRSNTDTDRIEKGSHVTFNKLIDNLTKGNHSTKDGQDGKFEDMNCKSDKSGISCSEVHESKQSTDCDTTHSKSSKSTNNSSMGREDPLIKIIQDLKRRYSKKDIDKNKRNRCYKDIIAVINYLLDTEESSDDQRTSSNHEEACTTKCGSKVKEKSIQSQNKSKAQHKNSDPETSDLISSDLPSASTDSTAYKVINKIMKECQKYHHNKCKSHSHRKCEVSSSTSTNCDKCKHVHCHCKSKCKNVKSKCYEKNSVAYNLIIQTSDSVVSEDNNMCMDKKRQLKNIVVKVPSRCKNSNMPFKEMSCKIEKNMCGGLRACRCHRSKSLPCHDSDISSTDEILRKAQACSVREYLERNRPDFIEKSSNRQSCLKILNETRHPTCPRMKMIVVHSPECSANCCMGTASMYCSGVPFNQPCVDPYNNLHCIQRNPNKMGQTPGQPNVNCCHCTWKTNKQ</sequence>
<evidence type="ECO:0000256" key="1">
    <source>
        <dbReference type="SAM" id="MobiDB-lite"/>
    </source>
</evidence>
<reference evidence="2 3" key="1">
    <citation type="submission" date="2017-07" db="EMBL/GenBank/DDBJ databases">
        <authorList>
            <person name="Talla V."/>
            <person name="Backstrom N."/>
        </authorList>
    </citation>
    <scope>NUCLEOTIDE SEQUENCE [LARGE SCALE GENOMIC DNA]</scope>
</reference>
<feature type="compositionally biased region" description="Polar residues" evidence="1">
    <location>
        <begin position="419"/>
        <end position="429"/>
    </location>
</feature>
<feature type="region of interest" description="Disordered" evidence="1">
    <location>
        <begin position="351"/>
        <end position="384"/>
    </location>
</feature>
<dbReference type="EMBL" id="FZQP02004989">
    <property type="protein sequence ID" value="VVD00792.1"/>
    <property type="molecule type" value="Genomic_DNA"/>
</dbReference>
<feature type="region of interest" description="Disordered" evidence="1">
    <location>
        <begin position="93"/>
        <end position="159"/>
    </location>
</feature>
<gene>
    <name evidence="2" type="ORF">LSINAPIS_LOCUS11357</name>
</gene>
<feature type="region of interest" description="Disordered" evidence="1">
    <location>
        <begin position="1317"/>
        <end position="1341"/>
    </location>
</feature>
<protein>
    <submittedName>
        <fullName evidence="2">Uncharacterized protein</fullName>
    </submittedName>
</protein>
<feature type="compositionally biased region" description="Polar residues" evidence="1">
    <location>
        <begin position="145"/>
        <end position="156"/>
    </location>
</feature>
<evidence type="ECO:0000313" key="3">
    <source>
        <dbReference type="Proteomes" id="UP000324832"/>
    </source>
</evidence>
<feature type="region of interest" description="Disordered" evidence="1">
    <location>
        <begin position="413"/>
        <end position="437"/>
    </location>
</feature>
<feature type="region of interest" description="Disordered" evidence="1">
    <location>
        <begin position="1139"/>
        <end position="1160"/>
    </location>
</feature>
<evidence type="ECO:0000313" key="2">
    <source>
        <dbReference type="EMBL" id="VVD00792.1"/>
    </source>
</evidence>
<proteinExistence type="predicted"/>
<feature type="region of interest" description="Disordered" evidence="1">
    <location>
        <begin position="1408"/>
        <end position="1435"/>
    </location>
</feature>
<feature type="region of interest" description="Disordered" evidence="1">
    <location>
        <begin position="683"/>
        <end position="714"/>
    </location>
</feature>
<feature type="compositionally biased region" description="Polar residues" evidence="1">
    <location>
        <begin position="96"/>
        <end position="108"/>
    </location>
</feature>
<organism evidence="2 3">
    <name type="scientific">Leptidea sinapis</name>
    <dbReference type="NCBI Taxonomy" id="189913"/>
    <lineage>
        <taxon>Eukaryota</taxon>
        <taxon>Metazoa</taxon>
        <taxon>Ecdysozoa</taxon>
        <taxon>Arthropoda</taxon>
        <taxon>Hexapoda</taxon>
        <taxon>Insecta</taxon>
        <taxon>Pterygota</taxon>
        <taxon>Neoptera</taxon>
        <taxon>Endopterygota</taxon>
        <taxon>Lepidoptera</taxon>
        <taxon>Glossata</taxon>
        <taxon>Ditrysia</taxon>
        <taxon>Papilionoidea</taxon>
        <taxon>Pieridae</taxon>
        <taxon>Dismorphiinae</taxon>
        <taxon>Leptidea</taxon>
    </lineage>
</organism>
<feature type="compositionally biased region" description="Basic and acidic residues" evidence="1">
    <location>
        <begin position="703"/>
        <end position="714"/>
    </location>
</feature>
<name>A0A5E4QUC8_9NEOP</name>
<feature type="compositionally biased region" description="Basic and acidic residues" evidence="1">
    <location>
        <begin position="118"/>
        <end position="130"/>
    </location>
</feature>
<feature type="compositionally biased region" description="Basic and acidic residues" evidence="1">
    <location>
        <begin position="370"/>
        <end position="384"/>
    </location>
</feature>
<feature type="region of interest" description="Disordered" evidence="1">
    <location>
        <begin position="498"/>
        <end position="521"/>
    </location>
</feature>
<feature type="region of interest" description="Disordered" evidence="1">
    <location>
        <begin position="199"/>
        <end position="227"/>
    </location>
</feature>